<dbReference type="PANTHER" id="PTHR28180">
    <property type="entry name" value="CONSERVED MITOCHONDRIAL PROTEIN-RELATED"/>
    <property type="match status" value="1"/>
</dbReference>
<dbReference type="Proteomes" id="UP000573603">
    <property type="component" value="Unassembled WGS sequence"/>
</dbReference>
<dbReference type="AlphaFoldDB" id="A0A8H4ZQL4"/>
<accession>A0A8H4ZQL4</accession>
<gene>
    <name evidence="1" type="ORF">FANTH_4414</name>
</gene>
<dbReference type="InterPro" id="IPR052999">
    <property type="entry name" value="PTS1_Protein"/>
</dbReference>
<proteinExistence type="predicted"/>
<evidence type="ECO:0000313" key="1">
    <source>
        <dbReference type="EMBL" id="KAF5250381.1"/>
    </source>
</evidence>
<dbReference type="SUPFAM" id="SSF69118">
    <property type="entry name" value="AhpD-like"/>
    <property type="match status" value="1"/>
</dbReference>
<organism evidence="1 2">
    <name type="scientific">Fusarium anthophilum</name>
    <dbReference type="NCBI Taxonomy" id="48485"/>
    <lineage>
        <taxon>Eukaryota</taxon>
        <taxon>Fungi</taxon>
        <taxon>Dikarya</taxon>
        <taxon>Ascomycota</taxon>
        <taxon>Pezizomycotina</taxon>
        <taxon>Sordariomycetes</taxon>
        <taxon>Hypocreomycetidae</taxon>
        <taxon>Hypocreales</taxon>
        <taxon>Nectriaceae</taxon>
        <taxon>Fusarium</taxon>
        <taxon>Fusarium fujikuroi species complex</taxon>
    </lineage>
</organism>
<evidence type="ECO:0008006" key="3">
    <source>
        <dbReference type="Google" id="ProtNLM"/>
    </source>
</evidence>
<comment type="caution">
    <text evidence="1">The sequence shown here is derived from an EMBL/GenBank/DDBJ whole genome shotgun (WGS) entry which is preliminary data.</text>
</comment>
<evidence type="ECO:0000313" key="2">
    <source>
        <dbReference type="Proteomes" id="UP000573603"/>
    </source>
</evidence>
<dbReference type="Gene3D" id="1.20.1290.10">
    <property type="entry name" value="AhpD-like"/>
    <property type="match status" value="1"/>
</dbReference>
<reference evidence="1 2" key="1">
    <citation type="journal article" date="2020" name="BMC Genomics">
        <title>Correction to: Identification and distribution of gene clusters required for synthesis of sphingolipid metabolism inhibitors in diverse species of the filamentous fungus Fusarium.</title>
        <authorList>
            <person name="Kim H.S."/>
            <person name="Lohmar J.M."/>
            <person name="Busman M."/>
            <person name="Brown D.W."/>
            <person name="Naumann T.A."/>
            <person name="Divon H.H."/>
            <person name="Lysoe E."/>
            <person name="Uhlig S."/>
            <person name="Proctor R.H."/>
        </authorList>
    </citation>
    <scope>NUCLEOTIDE SEQUENCE [LARGE SCALE GENOMIC DNA]</scope>
    <source>
        <strain evidence="1 2">NRRL 25214</strain>
    </source>
</reference>
<protein>
    <recommendedName>
        <fullName evidence="3">Carboxymuconolactone decarboxylase-like domain-containing protein</fullName>
    </recommendedName>
</protein>
<name>A0A8H4ZQL4_9HYPO</name>
<dbReference type="InterPro" id="IPR029032">
    <property type="entry name" value="AhpD-like"/>
</dbReference>
<sequence>MCDWDEDETMSAWDAKYVSTNVKPGAKPYDKDFFLNLDAKLAASSAELSVHSYAIVAIACVAVGRADVVGRFFDDITAGATPEVSQKRFLIIREAITISFPYIGMPSCMPACYGMIGVVQRKGSEFASRQILRSRTITKEDVGKGEELRARIYKGVGNSEIFALMDTYFTDLFTCSTVVTWGYLISKATEGVFTTQQAHLIVASAIMALGATRQTRSHVKATLGIGNSIACVKAVVGAVAEIAEWGGRPINAVDVEDMARQIQEALKA</sequence>
<dbReference type="EMBL" id="JABEVY010000091">
    <property type="protein sequence ID" value="KAF5250381.1"/>
    <property type="molecule type" value="Genomic_DNA"/>
</dbReference>
<keyword evidence="2" id="KW-1185">Reference proteome</keyword>